<dbReference type="InterPro" id="IPR046515">
    <property type="entry name" value="DUF6693"/>
</dbReference>
<keyword evidence="1" id="KW-1133">Transmembrane helix</keyword>
<organism evidence="2 3">
    <name type="scientific">Vibrio ishigakensis</name>
    <dbReference type="NCBI Taxonomy" id="1481914"/>
    <lineage>
        <taxon>Bacteria</taxon>
        <taxon>Pseudomonadati</taxon>
        <taxon>Pseudomonadota</taxon>
        <taxon>Gammaproteobacteria</taxon>
        <taxon>Vibrionales</taxon>
        <taxon>Vibrionaceae</taxon>
        <taxon>Vibrio</taxon>
    </lineage>
</organism>
<comment type="caution">
    <text evidence="2">The sequence shown here is derived from an EMBL/GenBank/DDBJ whole genome shotgun (WGS) entry which is preliminary data.</text>
</comment>
<dbReference type="EMBL" id="BBSC01000005">
    <property type="protein sequence ID" value="GAM76142.1"/>
    <property type="molecule type" value="Genomic_DNA"/>
</dbReference>
<protein>
    <submittedName>
        <fullName evidence="2">Uncharacterized protein</fullName>
    </submittedName>
</protein>
<evidence type="ECO:0000256" key="1">
    <source>
        <dbReference type="SAM" id="Phobius"/>
    </source>
</evidence>
<feature type="transmembrane region" description="Helical" evidence="1">
    <location>
        <begin position="12"/>
        <end position="34"/>
    </location>
</feature>
<evidence type="ECO:0000313" key="2">
    <source>
        <dbReference type="EMBL" id="GAM76142.1"/>
    </source>
</evidence>
<feature type="transmembrane region" description="Helical" evidence="1">
    <location>
        <begin position="71"/>
        <end position="94"/>
    </location>
</feature>
<evidence type="ECO:0000313" key="3">
    <source>
        <dbReference type="Proteomes" id="UP000031666"/>
    </source>
</evidence>
<sequence>MKLKADIAVMDILGHMIVWFLLTIITFGIALLFFPYSFAKFVINRTSVVDEFGNQRRMVCDIDLFGNIGHVVLWFFITIFTLASVTSSTSIACATTR</sequence>
<dbReference type="Pfam" id="PF20403">
    <property type="entry name" value="DUF6693"/>
    <property type="match status" value="1"/>
</dbReference>
<accession>A0A0B8QGD2</accession>
<gene>
    <name evidence="2" type="ORF">JCM19241_440</name>
</gene>
<dbReference type="Proteomes" id="UP000031666">
    <property type="component" value="Unassembled WGS sequence"/>
</dbReference>
<keyword evidence="1" id="KW-0472">Membrane</keyword>
<keyword evidence="1" id="KW-0812">Transmembrane</keyword>
<reference evidence="2 3" key="2">
    <citation type="submission" date="2015-01" db="EMBL/GenBank/DDBJ databases">
        <authorList>
            <consortium name="NBRP consortium"/>
            <person name="Sawabe T."/>
            <person name="Meirelles P."/>
            <person name="Feng G."/>
            <person name="Sayaka M."/>
            <person name="Hattori M."/>
            <person name="Ohkuma M."/>
        </authorList>
    </citation>
    <scope>NUCLEOTIDE SEQUENCE [LARGE SCALE GENOMIC DNA]</scope>
    <source>
        <strain evidence="3">JCM 19241</strain>
    </source>
</reference>
<name>A0A0B8QGD2_9VIBR</name>
<reference evidence="2 3" key="1">
    <citation type="submission" date="2015-01" db="EMBL/GenBank/DDBJ databases">
        <title>Vibrio sp. C94 JCM 19241 whole genome shotgun sequence.</title>
        <authorList>
            <person name="Sawabe T."/>
            <person name="Meirelles P."/>
            <person name="Feng G."/>
            <person name="Sayaka M."/>
            <person name="Hattori M."/>
            <person name="Ohkuma M."/>
        </authorList>
    </citation>
    <scope>NUCLEOTIDE SEQUENCE [LARGE SCALE GENOMIC DNA]</scope>
    <source>
        <strain evidence="3">JCM 19241</strain>
    </source>
</reference>
<dbReference type="AlphaFoldDB" id="A0A0B8QGD2"/>
<proteinExistence type="predicted"/>